<proteinExistence type="predicted"/>
<dbReference type="Proteomes" id="UP000002403">
    <property type="component" value="Segment"/>
</dbReference>
<dbReference type="GeneID" id="4156053"/>
<reference evidence="1 2" key="1">
    <citation type="journal article" date="2006" name="Appl. Environ. Microbiol.">
        <title>Isolation and sequencing of a temperate transducing phage for Pasteurella multocida.</title>
        <authorList>
            <person name="Campoy S."/>
            <person name="Aranda J."/>
            <person name="Alvarez G."/>
            <person name="Barbe J."/>
            <person name="Llagostera M."/>
        </authorList>
    </citation>
    <scope>NUCLEOTIDE SEQUENCE</scope>
</reference>
<protein>
    <submittedName>
        <fullName evidence="1">Uncharacterized protein</fullName>
    </submittedName>
</protein>
<keyword evidence="2" id="KW-1185">Reference proteome</keyword>
<organism evidence="1 2">
    <name type="scientific">Pasteurella phage F108</name>
    <dbReference type="NCBI Taxonomy" id="2911430"/>
    <lineage>
        <taxon>Viruses</taxon>
        <taxon>Duplodnaviria</taxon>
        <taxon>Heunggongvirae</taxon>
        <taxon>Uroviricota</taxon>
        <taxon>Caudoviricetes</taxon>
        <taxon>Peduoviridae</taxon>
        <taxon>Irtavirus</taxon>
        <taxon>Irtavirus F108</taxon>
    </lineage>
</organism>
<accession>Q1I109</accession>
<name>Q1I109_9CAUD</name>
<dbReference type="RefSeq" id="YP_654722.1">
    <property type="nucleotide sequence ID" value="NC_008193.1"/>
</dbReference>
<sequence>MAEQHIIELSNRYQLKATDDFLILYQLKLQDNGTWERVKALATKSPDYLLDTLIRLELQSEDVTTLEDVAKTITAMRAELKEAINIGRTQQ</sequence>
<evidence type="ECO:0000313" key="1">
    <source>
        <dbReference type="EMBL" id="AAZ93647.1"/>
    </source>
</evidence>
<dbReference type="EMBL" id="DQ114220">
    <property type="protein sequence ID" value="AAZ93647.1"/>
    <property type="molecule type" value="Genomic_DNA"/>
</dbReference>
<evidence type="ECO:0000313" key="2">
    <source>
        <dbReference type="Proteomes" id="UP000002403"/>
    </source>
</evidence>
<dbReference type="KEGG" id="vg:4156053"/>